<dbReference type="InterPro" id="IPR048333">
    <property type="entry name" value="HA2_WH"/>
</dbReference>
<feature type="domain" description="Helicase ATP-binding" evidence="8">
    <location>
        <begin position="209"/>
        <end position="377"/>
    </location>
</feature>
<dbReference type="InterPro" id="IPR011709">
    <property type="entry name" value="DEAD-box_helicase_OB_fold"/>
</dbReference>
<evidence type="ECO:0000256" key="6">
    <source>
        <dbReference type="ARBA" id="ARBA00022884"/>
    </source>
</evidence>
<evidence type="ECO:0000256" key="1">
    <source>
        <dbReference type="ARBA" id="ARBA00012552"/>
    </source>
</evidence>
<dbReference type="SMART" id="SM00847">
    <property type="entry name" value="HA2"/>
    <property type="match status" value="1"/>
</dbReference>
<comment type="caution">
    <text evidence="10">The sequence shown here is derived from an EMBL/GenBank/DDBJ whole genome shotgun (WGS) entry which is preliminary data.</text>
</comment>
<dbReference type="PROSITE" id="PS51192">
    <property type="entry name" value="HELICASE_ATP_BIND_1"/>
    <property type="match status" value="1"/>
</dbReference>
<dbReference type="InterPro" id="IPR011545">
    <property type="entry name" value="DEAD/DEAH_box_helicase_dom"/>
</dbReference>
<dbReference type="InterPro" id="IPR002464">
    <property type="entry name" value="DNA/RNA_helicase_DEAH_CS"/>
</dbReference>
<evidence type="ECO:0000256" key="2">
    <source>
        <dbReference type="ARBA" id="ARBA00022741"/>
    </source>
</evidence>
<keyword evidence="11" id="KW-1185">Reference proteome</keyword>
<dbReference type="Gene3D" id="3.40.50.300">
    <property type="entry name" value="P-loop containing nucleotide triphosphate hydrolases"/>
    <property type="match status" value="2"/>
</dbReference>
<dbReference type="InterPro" id="IPR059023">
    <property type="entry name" value="RNA_hel_CTD"/>
</dbReference>
<keyword evidence="5" id="KW-0067">ATP-binding</keyword>
<keyword evidence="2" id="KW-0547">Nucleotide-binding</keyword>
<dbReference type="Pfam" id="PF07717">
    <property type="entry name" value="OB_NTP_bind"/>
    <property type="match status" value="1"/>
</dbReference>
<dbReference type="Pfam" id="PF04408">
    <property type="entry name" value="WHD_HA2"/>
    <property type="match status" value="1"/>
</dbReference>
<evidence type="ECO:0000256" key="5">
    <source>
        <dbReference type="ARBA" id="ARBA00022840"/>
    </source>
</evidence>
<evidence type="ECO:0000256" key="3">
    <source>
        <dbReference type="ARBA" id="ARBA00022801"/>
    </source>
</evidence>
<dbReference type="InterPro" id="IPR001650">
    <property type="entry name" value="Helicase_C-like"/>
</dbReference>
<dbReference type="InterPro" id="IPR007502">
    <property type="entry name" value="Helicase-assoc_dom"/>
</dbReference>
<dbReference type="CDD" id="cd18791">
    <property type="entry name" value="SF2_C_RHA"/>
    <property type="match status" value="1"/>
</dbReference>
<dbReference type="PANTHER" id="PTHR18934:SF237">
    <property type="entry name" value="ATP-DEPENDENT DNA_RNA HELICASE DHX36"/>
    <property type="match status" value="1"/>
</dbReference>
<feature type="region of interest" description="Disordered" evidence="7">
    <location>
        <begin position="33"/>
        <end position="66"/>
    </location>
</feature>
<dbReference type="Proteomes" id="UP001642520">
    <property type="component" value="Unassembled WGS sequence"/>
</dbReference>
<name>A0ABP1P3X3_XYLVO</name>
<accession>A0ABP1P3X3</accession>
<dbReference type="PROSITE" id="PS51194">
    <property type="entry name" value="HELICASE_CTER"/>
    <property type="match status" value="1"/>
</dbReference>
<protein>
    <recommendedName>
        <fullName evidence="1">RNA helicase</fullName>
        <ecNumber evidence="1">3.6.4.13</ecNumber>
    </recommendedName>
</protein>
<evidence type="ECO:0000259" key="9">
    <source>
        <dbReference type="PROSITE" id="PS51194"/>
    </source>
</evidence>
<dbReference type="PROSITE" id="PS00690">
    <property type="entry name" value="DEAH_ATP_HELICASE"/>
    <property type="match status" value="1"/>
</dbReference>
<dbReference type="InterPro" id="IPR014001">
    <property type="entry name" value="Helicase_ATP-bd"/>
</dbReference>
<gene>
    <name evidence="10" type="ORF">XYLVIOL_LOCUS8266</name>
</gene>
<dbReference type="Pfam" id="PF00271">
    <property type="entry name" value="Helicase_C"/>
    <property type="match status" value="1"/>
</dbReference>
<organism evidence="10 11">
    <name type="scientific">Xylocopa violacea</name>
    <name type="common">Violet carpenter bee</name>
    <name type="synonym">Apis violacea</name>
    <dbReference type="NCBI Taxonomy" id="135666"/>
    <lineage>
        <taxon>Eukaryota</taxon>
        <taxon>Metazoa</taxon>
        <taxon>Ecdysozoa</taxon>
        <taxon>Arthropoda</taxon>
        <taxon>Hexapoda</taxon>
        <taxon>Insecta</taxon>
        <taxon>Pterygota</taxon>
        <taxon>Neoptera</taxon>
        <taxon>Endopterygota</taxon>
        <taxon>Hymenoptera</taxon>
        <taxon>Apocrita</taxon>
        <taxon>Aculeata</taxon>
        <taxon>Apoidea</taxon>
        <taxon>Anthophila</taxon>
        <taxon>Apidae</taxon>
        <taxon>Xylocopa</taxon>
        <taxon>Xylocopa</taxon>
    </lineage>
</organism>
<sequence>MRSKFINDLISLFRVRMSHPYGSFSARVMHSRRRYGNRGEGSQSRGSQIERGGRTQGRGQGHPPWLRGKEIGLYYRDRVRAQAKERESRVIKLPPYVQERIERVLESSKGYYDKLYNNTDAKDMYDTLENKYVHIHDSLFKRKFMNIVSGNIQENLARALLVKSKLVRDADIDAKLLNEYTVKQSLQEYEKMMKFRLKLPSYQKKSEILELIRENQVVVISGETGCGKTTQVAQFILDDQIEQGNGSLTKIICTQPRRISAISVAERVAAERAEKLGKSVGFQIRLEKILPRDKGSILYCTTGMLLQFLQGDPALKEFSHIILDEIHERSTESDFILALLKLIIPKRPDLKVLLMSATLNSERFSQYYGGCPMIHIPGFTYPVEEFYLEDILMFTGFTFPAAPAIPQDYRKHTNKFKQVRQKRDEFHDVIDPYARQLIAEKKYPKQIIDQLRNPYSEMMSMELIEELIRYICRTKEPGAILVFLPGMMDIIKLNRMMLESGQYPQSQYIIYPLHSRMPTVDQKLIFSEPPHGIRKIIIATSIAETSITIEDVVYVIDCGKTKFGKFDVQKNIQTLEPEWVSVANAKQRRGRAGRVKPGVCYHLYSKAREMVLDQYPLPEMLRTRLEEVILQIKILQLGKARAFLASVMDPPDLKAIDLSLNLLGTLNALDNEEHLTPLGYHLAQLPLDPRTGKMLIWAALFSCVEPVFAIAASLSFKDAFYCPLGQEDQAREKKLELNMDQFSDHIALSEALRRFESSYRRGHASHFCRQYFLSFNTLKLLSEMKTQFAQHLCQMKFMETENPSDSNANKNSTNITLIKAIVCAGLYPNVAVIRRVTKNGTIAWTPEDGSVAVHPSSVNYKMQKFPSPFITYFTKQRSTAIFLHDTTCVTAPILLFAAPNMSIRKEKGNCFISLASSQNFMCDLRSAQLIQKLQEQLNNMLEYKITHPGTVSWNGFEGDLLNAIIELVCQKDEEMGFSDSNIQKFDEDIFDDD</sequence>
<reference evidence="10 11" key="1">
    <citation type="submission" date="2024-08" db="EMBL/GenBank/DDBJ databases">
        <authorList>
            <person name="Will J Nash"/>
            <person name="Angela Man"/>
            <person name="Seanna McTaggart"/>
            <person name="Kendall Baker"/>
            <person name="Tom Barker"/>
            <person name="Leah Catchpole"/>
            <person name="Alex Durrant"/>
            <person name="Karim Gharbi"/>
            <person name="Naomi Irish"/>
            <person name="Gemy Kaithakottil"/>
            <person name="Debby Ku"/>
            <person name="Aaliyah Providence"/>
            <person name="Felix Shaw"/>
            <person name="David Swarbreck"/>
            <person name="Chris Watkins"/>
            <person name="Ann M. McCartney"/>
            <person name="Giulio Formenti"/>
            <person name="Alice Mouton"/>
            <person name="Noel Vella"/>
            <person name="Bjorn M von Reumont"/>
            <person name="Adriana Vella"/>
            <person name="Wilfried Haerty"/>
        </authorList>
    </citation>
    <scope>NUCLEOTIDE SEQUENCE [LARGE SCALE GENOMIC DNA]</scope>
</reference>
<dbReference type="Gene3D" id="1.20.120.1080">
    <property type="match status" value="1"/>
</dbReference>
<feature type="domain" description="Helicase C-terminal" evidence="9">
    <location>
        <begin position="466"/>
        <end position="636"/>
    </location>
</feature>
<dbReference type="Pfam" id="PF21010">
    <property type="entry name" value="HA2_C"/>
    <property type="match status" value="1"/>
</dbReference>
<keyword evidence="6" id="KW-0694">RNA-binding</keyword>
<evidence type="ECO:0000313" key="10">
    <source>
        <dbReference type="EMBL" id="CAL7947301.1"/>
    </source>
</evidence>
<dbReference type="SMART" id="SM00490">
    <property type="entry name" value="HELICc"/>
    <property type="match status" value="1"/>
</dbReference>
<evidence type="ECO:0000313" key="11">
    <source>
        <dbReference type="Proteomes" id="UP001642520"/>
    </source>
</evidence>
<dbReference type="SUPFAM" id="SSF52540">
    <property type="entry name" value="P-loop containing nucleoside triphosphate hydrolases"/>
    <property type="match status" value="1"/>
</dbReference>
<dbReference type="SMART" id="SM00487">
    <property type="entry name" value="DEXDc"/>
    <property type="match status" value="1"/>
</dbReference>
<evidence type="ECO:0000256" key="4">
    <source>
        <dbReference type="ARBA" id="ARBA00022806"/>
    </source>
</evidence>
<dbReference type="PANTHER" id="PTHR18934">
    <property type="entry name" value="ATP-DEPENDENT RNA HELICASE"/>
    <property type="match status" value="1"/>
</dbReference>
<dbReference type="InterPro" id="IPR027417">
    <property type="entry name" value="P-loop_NTPase"/>
</dbReference>
<dbReference type="Pfam" id="PF00270">
    <property type="entry name" value="DEAD"/>
    <property type="match status" value="1"/>
</dbReference>
<keyword evidence="4" id="KW-0347">Helicase</keyword>
<dbReference type="EMBL" id="CAXAJV020001296">
    <property type="protein sequence ID" value="CAL7947301.1"/>
    <property type="molecule type" value="Genomic_DNA"/>
</dbReference>
<evidence type="ECO:0000259" key="8">
    <source>
        <dbReference type="PROSITE" id="PS51192"/>
    </source>
</evidence>
<evidence type="ECO:0000256" key="7">
    <source>
        <dbReference type="SAM" id="MobiDB-lite"/>
    </source>
</evidence>
<dbReference type="Pfam" id="PF26026">
    <property type="entry name" value="RNA_hel_CTD"/>
    <property type="match status" value="1"/>
</dbReference>
<dbReference type="EC" id="3.6.4.13" evidence="1"/>
<proteinExistence type="predicted"/>
<keyword evidence="3" id="KW-0378">Hydrolase</keyword>